<accession>A0A9P8PFC5</accession>
<proteinExistence type="inferred from homology"/>
<evidence type="ECO:0000313" key="6">
    <source>
        <dbReference type="Proteomes" id="UP000788993"/>
    </source>
</evidence>
<feature type="transmembrane region" description="Helical" evidence="3">
    <location>
        <begin position="138"/>
        <end position="162"/>
    </location>
</feature>
<comment type="subcellular location">
    <subcellularLocation>
        <location evidence="1">Membrane</location>
        <topology evidence="1">Multi-pass membrane protein</topology>
    </subcellularLocation>
</comment>
<evidence type="ECO:0000259" key="4">
    <source>
        <dbReference type="PROSITE" id="PS50850"/>
    </source>
</evidence>
<dbReference type="Gene3D" id="1.20.1250.20">
    <property type="entry name" value="MFS general substrate transporter like domains"/>
    <property type="match status" value="2"/>
</dbReference>
<dbReference type="InterPro" id="IPR036259">
    <property type="entry name" value="MFS_trans_sf"/>
</dbReference>
<reference evidence="5" key="1">
    <citation type="journal article" date="2021" name="Open Biol.">
        <title>Shared evolutionary footprints suggest mitochondrial oxidative damage underlies multiple complex I losses in fungi.</title>
        <authorList>
            <person name="Schikora-Tamarit M.A."/>
            <person name="Marcet-Houben M."/>
            <person name="Nosek J."/>
            <person name="Gabaldon T."/>
        </authorList>
    </citation>
    <scope>NUCLEOTIDE SEQUENCE</scope>
    <source>
        <strain evidence="5">NCAIM Y.01608</strain>
    </source>
</reference>
<protein>
    <recommendedName>
        <fullName evidence="4">Major facilitator superfamily (MFS) profile domain-containing protein</fullName>
    </recommendedName>
</protein>
<dbReference type="AlphaFoldDB" id="A0A9P8PFC5"/>
<gene>
    <name evidence="5" type="ORF">OGATHE_003040</name>
</gene>
<feature type="transmembrane region" description="Helical" evidence="3">
    <location>
        <begin position="364"/>
        <end position="389"/>
    </location>
</feature>
<dbReference type="GO" id="GO:0032218">
    <property type="term" value="P:riboflavin transport"/>
    <property type="evidence" value="ECO:0007669"/>
    <property type="project" value="TreeGrafter"/>
</dbReference>
<dbReference type="InterPro" id="IPR011701">
    <property type="entry name" value="MFS"/>
</dbReference>
<keyword evidence="3" id="KW-0812">Transmembrane</keyword>
<dbReference type="InterPro" id="IPR050327">
    <property type="entry name" value="Proton-linked_MCT"/>
</dbReference>
<evidence type="ECO:0000313" key="5">
    <source>
        <dbReference type="EMBL" id="KAH3670227.1"/>
    </source>
</evidence>
<sequence>MTKPTTQSSERFGSETIELRHRTLTIESVSVDENEIEYPDGGIKAYTVLFGAFLGFTVNFGLINSVGAVQSYLNNHQLQNVSSSISSLIFSIFLCISYVAGIFSGVLFDEFGSRIPMATGTVLLFLGLFLTGECESVAAFVLVFGVISGTSLGFLMSPLGGVVSHYFMKKRARAFAIATLGGSVGGVVFPLILNKLYTTVGFKWTMRILAFICSGLLVVSFTLSKERLRPESPFADTQLPFGKKLKLVLKNVYFMSKRSIDFKALKDPKFLFCTLGGAFTEVSLVCSLTYYASFIIFIGYTETQGNTMLTIVNAVGVIGRFIPGVIADKIGPFNVMIVMSAGISLSDLALWLGYATTSKSLASLYTFATIYGFFSSSALSLTPACCAAVSPTKDFGKRYATLSFVIGVLFLGGLTAGGAIIGKQSVASYQYFVAYTGILAAIACAIWITARIHITGWKFLARA</sequence>
<evidence type="ECO:0000256" key="1">
    <source>
        <dbReference type="ARBA" id="ARBA00004141"/>
    </source>
</evidence>
<dbReference type="PANTHER" id="PTHR11360:SF177">
    <property type="entry name" value="RIBOFLAVIN TRANSPORTER MCH5"/>
    <property type="match status" value="1"/>
</dbReference>
<dbReference type="EMBL" id="JAEUBD010000983">
    <property type="protein sequence ID" value="KAH3670227.1"/>
    <property type="molecule type" value="Genomic_DNA"/>
</dbReference>
<dbReference type="PANTHER" id="PTHR11360">
    <property type="entry name" value="MONOCARBOXYLATE TRANSPORTER"/>
    <property type="match status" value="1"/>
</dbReference>
<feature type="transmembrane region" description="Helical" evidence="3">
    <location>
        <begin position="306"/>
        <end position="326"/>
    </location>
</feature>
<feature type="transmembrane region" description="Helical" evidence="3">
    <location>
        <begin position="48"/>
        <end position="73"/>
    </location>
</feature>
<name>A0A9P8PFC5_9ASCO</name>
<dbReference type="InterPro" id="IPR020846">
    <property type="entry name" value="MFS_dom"/>
</dbReference>
<dbReference type="GO" id="GO:0022857">
    <property type="term" value="F:transmembrane transporter activity"/>
    <property type="evidence" value="ECO:0007669"/>
    <property type="project" value="InterPro"/>
</dbReference>
<feature type="transmembrane region" description="Helical" evidence="3">
    <location>
        <begin position="333"/>
        <end position="352"/>
    </location>
</feature>
<feature type="transmembrane region" description="Helical" evidence="3">
    <location>
        <begin position="428"/>
        <end position="450"/>
    </location>
</feature>
<dbReference type="Proteomes" id="UP000788993">
    <property type="component" value="Unassembled WGS sequence"/>
</dbReference>
<organism evidence="5 6">
    <name type="scientific">Ogataea polymorpha</name>
    <dbReference type="NCBI Taxonomy" id="460523"/>
    <lineage>
        <taxon>Eukaryota</taxon>
        <taxon>Fungi</taxon>
        <taxon>Dikarya</taxon>
        <taxon>Ascomycota</taxon>
        <taxon>Saccharomycotina</taxon>
        <taxon>Pichiomycetes</taxon>
        <taxon>Pichiales</taxon>
        <taxon>Pichiaceae</taxon>
        <taxon>Ogataea</taxon>
    </lineage>
</organism>
<evidence type="ECO:0000256" key="2">
    <source>
        <dbReference type="ARBA" id="ARBA00006727"/>
    </source>
</evidence>
<dbReference type="SUPFAM" id="SSF103473">
    <property type="entry name" value="MFS general substrate transporter"/>
    <property type="match status" value="1"/>
</dbReference>
<dbReference type="GO" id="GO:0016020">
    <property type="term" value="C:membrane"/>
    <property type="evidence" value="ECO:0007669"/>
    <property type="project" value="UniProtKB-SubCell"/>
</dbReference>
<keyword evidence="3" id="KW-1133">Transmembrane helix</keyword>
<feature type="transmembrane region" description="Helical" evidence="3">
    <location>
        <begin position="174"/>
        <end position="192"/>
    </location>
</feature>
<keyword evidence="3" id="KW-0472">Membrane</keyword>
<comment type="caution">
    <text evidence="5">The sequence shown here is derived from an EMBL/GenBank/DDBJ whole genome shotgun (WGS) entry which is preliminary data.</text>
</comment>
<feature type="transmembrane region" description="Helical" evidence="3">
    <location>
        <begin position="115"/>
        <end position="132"/>
    </location>
</feature>
<dbReference type="Pfam" id="PF07690">
    <property type="entry name" value="MFS_1"/>
    <property type="match status" value="1"/>
</dbReference>
<evidence type="ECO:0000256" key="3">
    <source>
        <dbReference type="SAM" id="Phobius"/>
    </source>
</evidence>
<comment type="similarity">
    <text evidence="2">Belongs to the major facilitator superfamily. Monocarboxylate porter (TC 2.A.1.13) family.</text>
</comment>
<feature type="transmembrane region" description="Helical" evidence="3">
    <location>
        <begin position="85"/>
        <end position="108"/>
    </location>
</feature>
<reference evidence="5" key="2">
    <citation type="submission" date="2021-01" db="EMBL/GenBank/DDBJ databases">
        <authorList>
            <person name="Schikora-Tamarit M.A."/>
        </authorList>
    </citation>
    <scope>NUCLEOTIDE SEQUENCE</scope>
    <source>
        <strain evidence="5">NCAIM Y.01608</strain>
    </source>
</reference>
<feature type="transmembrane region" description="Helical" evidence="3">
    <location>
        <begin position="270"/>
        <end position="300"/>
    </location>
</feature>
<keyword evidence="6" id="KW-1185">Reference proteome</keyword>
<feature type="domain" description="Major facilitator superfamily (MFS) profile" evidence="4">
    <location>
        <begin position="45"/>
        <end position="452"/>
    </location>
</feature>
<feature type="transmembrane region" description="Helical" evidence="3">
    <location>
        <begin position="401"/>
        <end position="422"/>
    </location>
</feature>
<dbReference type="PROSITE" id="PS50850">
    <property type="entry name" value="MFS"/>
    <property type="match status" value="1"/>
</dbReference>
<feature type="transmembrane region" description="Helical" evidence="3">
    <location>
        <begin position="204"/>
        <end position="223"/>
    </location>
</feature>